<accession>A0A834KL68</accession>
<feature type="coiled-coil region" evidence="1">
    <location>
        <begin position="190"/>
        <end position="262"/>
    </location>
</feature>
<reference evidence="2" key="1">
    <citation type="journal article" date="2020" name="G3 (Bethesda)">
        <title>High-Quality Assemblies for Three Invasive Social Wasps from the &lt;i&gt;Vespula&lt;/i&gt; Genus.</title>
        <authorList>
            <person name="Harrop T.W.R."/>
            <person name="Guhlin J."/>
            <person name="McLaughlin G.M."/>
            <person name="Permina E."/>
            <person name="Stockwell P."/>
            <person name="Gilligan J."/>
            <person name="Le Lec M.F."/>
            <person name="Gruber M.A.M."/>
            <person name="Quinn O."/>
            <person name="Lovegrove M."/>
            <person name="Duncan E.J."/>
            <person name="Remnant E.J."/>
            <person name="Van Eeckhoven J."/>
            <person name="Graham B."/>
            <person name="Knapp R.A."/>
            <person name="Langford K.W."/>
            <person name="Kronenberg Z."/>
            <person name="Press M.O."/>
            <person name="Eacker S.M."/>
            <person name="Wilson-Rankin E.E."/>
            <person name="Purcell J."/>
            <person name="Lester P.J."/>
            <person name="Dearden P.K."/>
        </authorList>
    </citation>
    <scope>NUCLEOTIDE SEQUENCE</scope>
    <source>
        <strain evidence="2">Marl-1</strain>
    </source>
</reference>
<dbReference type="EMBL" id="JACSEA010000002">
    <property type="protein sequence ID" value="KAF7407906.1"/>
    <property type="molecule type" value="Genomic_DNA"/>
</dbReference>
<proteinExistence type="predicted"/>
<sequence length="303" mass="35175">MLPYKFYVSTTSRIFNDASKLPPYLYYIKFIGKRLVSKENSTSECNIKDQSKPYDTCKQNTEAPTQYPKKTLFHFCCPKPNALSESNIKTIASECNEACKRMKNQIESITKFVNVEKQTIIESLKKEISVDKTDVSQWVKSISNCLDRRLKKLMQLDPAFASETRIVILRFKDHARNTFIALYCDLMPSIRRIETTLEELQNETSQCIEKATALIPLCFYDNSSPISKKCFLKNTEEARKILEQTMKEAQMKLNEVKRLRKNILKCHKEAINEATNEHSSEMQAFSKYLDDCIAALKKIKRKQ</sequence>
<protein>
    <submittedName>
        <fullName evidence="2">Uncharacterized protein</fullName>
    </submittedName>
</protein>
<organism evidence="2 3">
    <name type="scientific">Vespula vulgaris</name>
    <name type="common">Yellow jacket</name>
    <name type="synonym">Wasp</name>
    <dbReference type="NCBI Taxonomy" id="7454"/>
    <lineage>
        <taxon>Eukaryota</taxon>
        <taxon>Metazoa</taxon>
        <taxon>Ecdysozoa</taxon>
        <taxon>Arthropoda</taxon>
        <taxon>Hexapoda</taxon>
        <taxon>Insecta</taxon>
        <taxon>Pterygota</taxon>
        <taxon>Neoptera</taxon>
        <taxon>Endopterygota</taxon>
        <taxon>Hymenoptera</taxon>
        <taxon>Apocrita</taxon>
        <taxon>Aculeata</taxon>
        <taxon>Vespoidea</taxon>
        <taxon>Vespidae</taxon>
        <taxon>Vespinae</taxon>
        <taxon>Vespula</taxon>
    </lineage>
</organism>
<evidence type="ECO:0000313" key="2">
    <source>
        <dbReference type="EMBL" id="KAF7407906.1"/>
    </source>
</evidence>
<gene>
    <name evidence="2" type="ORF">HZH66_002443</name>
</gene>
<evidence type="ECO:0000313" key="3">
    <source>
        <dbReference type="Proteomes" id="UP000614350"/>
    </source>
</evidence>
<keyword evidence="3" id="KW-1185">Reference proteome</keyword>
<dbReference type="AlphaFoldDB" id="A0A834KL68"/>
<evidence type="ECO:0000256" key="1">
    <source>
        <dbReference type="SAM" id="Coils"/>
    </source>
</evidence>
<name>A0A834KL68_VESVU</name>
<keyword evidence="1" id="KW-0175">Coiled coil</keyword>
<dbReference type="Proteomes" id="UP000614350">
    <property type="component" value="Unassembled WGS sequence"/>
</dbReference>
<comment type="caution">
    <text evidence="2">The sequence shown here is derived from an EMBL/GenBank/DDBJ whole genome shotgun (WGS) entry which is preliminary data.</text>
</comment>